<reference evidence="8" key="1">
    <citation type="journal article" date="2014" name="Int. J. Syst. Evol. Microbiol.">
        <title>Complete genome sequence of Corynebacterium casei LMG S-19264T (=DSM 44701T), isolated from a smear-ripened cheese.</title>
        <authorList>
            <consortium name="US DOE Joint Genome Institute (JGI-PGF)"/>
            <person name="Walter F."/>
            <person name="Albersmeier A."/>
            <person name="Kalinowski J."/>
            <person name="Ruckert C."/>
        </authorList>
    </citation>
    <scope>NUCLEOTIDE SEQUENCE</scope>
    <source>
        <strain evidence="8">JCM 3086</strain>
    </source>
</reference>
<keyword evidence="3 6" id="KW-0285">Flavoprotein</keyword>
<keyword evidence="9" id="KW-1185">Reference proteome</keyword>
<evidence type="ECO:0000256" key="3">
    <source>
        <dbReference type="ARBA" id="ARBA00022630"/>
    </source>
</evidence>
<dbReference type="GO" id="GO:0050660">
    <property type="term" value="F:flavin adenine dinucleotide binding"/>
    <property type="evidence" value="ECO:0007669"/>
    <property type="project" value="InterPro"/>
</dbReference>
<feature type="binding site" evidence="5">
    <location>
        <position position="222"/>
    </location>
    <ligand>
        <name>FAD</name>
        <dbReference type="ChEBI" id="CHEBI:57692"/>
    </ligand>
</feature>
<dbReference type="Proteomes" id="UP000657574">
    <property type="component" value="Unassembled WGS sequence"/>
</dbReference>
<accession>A0A917KG81</accession>
<comment type="cofactor">
    <cofactor evidence="1 5">
        <name>FAD</name>
        <dbReference type="ChEBI" id="CHEBI:57692"/>
    </cofactor>
</comment>
<dbReference type="InterPro" id="IPR007867">
    <property type="entry name" value="GMC_OxRtase_C"/>
</dbReference>
<feature type="binding site" evidence="5">
    <location>
        <position position="447"/>
    </location>
    <ligand>
        <name>substrate</name>
    </ligand>
</feature>
<evidence type="ECO:0000256" key="4">
    <source>
        <dbReference type="ARBA" id="ARBA00022827"/>
    </source>
</evidence>
<dbReference type="PIRSF" id="PIRSF000137">
    <property type="entry name" value="Alcohol_oxidase"/>
    <property type="match status" value="1"/>
</dbReference>
<feature type="domain" description="Glucose-methanol-choline oxidoreductase N-terminal" evidence="7">
    <location>
        <begin position="85"/>
        <end position="108"/>
    </location>
</feature>
<gene>
    <name evidence="8" type="ORF">GCM10010121_023040</name>
</gene>
<evidence type="ECO:0000256" key="2">
    <source>
        <dbReference type="ARBA" id="ARBA00010790"/>
    </source>
</evidence>
<evidence type="ECO:0000256" key="5">
    <source>
        <dbReference type="PIRSR" id="PIRSR000137-2"/>
    </source>
</evidence>
<evidence type="ECO:0000259" key="7">
    <source>
        <dbReference type="PROSITE" id="PS00623"/>
    </source>
</evidence>
<comment type="similarity">
    <text evidence="2 6">Belongs to the GMC oxidoreductase family.</text>
</comment>
<dbReference type="Pfam" id="PF05199">
    <property type="entry name" value="GMC_oxred_C"/>
    <property type="match status" value="1"/>
</dbReference>
<dbReference type="AlphaFoldDB" id="A0A917KG81"/>
<keyword evidence="4 5" id="KW-0274">FAD</keyword>
<dbReference type="PANTHER" id="PTHR11552:SF147">
    <property type="entry name" value="CHOLINE DEHYDROGENASE, MITOCHONDRIAL"/>
    <property type="match status" value="1"/>
</dbReference>
<reference evidence="8" key="2">
    <citation type="submission" date="2020-09" db="EMBL/GenBank/DDBJ databases">
        <authorList>
            <person name="Sun Q."/>
            <person name="Ohkuma M."/>
        </authorList>
    </citation>
    <scope>NUCLEOTIDE SEQUENCE</scope>
    <source>
        <strain evidence="8">JCM 3086</strain>
    </source>
</reference>
<protein>
    <submittedName>
        <fullName evidence="8">Choline dehydrogenase</fullName>
    </submittedName>
</protein>
<dbReference type="Gene3D" id="3.50.50.60">
    <property type="entry name" value="FAD/NAD(P)-binding domain"/>
    <property type="match status" value="1"/>
</dbReference>
<proteinExistence type="inferred from homology"/>
<dbReference type="GO" id="GO:0016614">
    <property type="term" value="F:oxidoreductase activity, acting on CH-OH group of donors"/>
    <property type="evidence" value="ECO:0007669"/>
    <property type="project" value="InterPro"/>
</dbReference>
<dbReference type="InterPro" id="IPR000172">
    <property type="entry name" value="GMC_OxRdtase_N"/>
</dbReference>
<evidence type="ECO:0000313" key="8">
    <source>
        <dbReference type="EMBL" id="GGJ12081.1"/>
    </source>
</evidence>
<dbReference type="EMBL" id="BMQA01000006">
    <property type="protein sequence ID" value="GGJ12081.1"/>
    <property type="molecule type" value="Genomic_DNA"/>
</dbReference>
<evidence type="ECO:0000256" key="1">
    <source>
        <dbReference type="ARBA" id="ARBA00001974"/>
    </source>
</evidence>
<dbReference type="InterPro" id="IPR036188">
    <property type="entry name" value="FAD/NAD-bd_sf"/>
</dbReference>
<name>A0A917KG81_9ACTN</name>
<dbReference type="RefSeq" id="WP_308428948.1">
    <property type="nucleotide sequence ID" value="NZ_BMQA01000006.1"/>
</dbReference>
<dbReference type="Gene3D" id="3.30.560.10">
    <property type="entry name" value="Glucose Oxidase, domain 3"/>
    <property type="match status" value="1"/>
</dbReference>
<sequence>MNMHPTTESYDYVVVGGGTAGSVVAARLSEDDSARVLLLEAGGAEKSAAMAAPQAWPTLMRTPANWGDTTTPQVATGTTVALARGRVLGGGSAINAMTFARGHRSGYDAWAAEGAKSWGFDDLLPYFKRSENAPGRDPTLRGTDGPLTVGPASPPHPVVAALLEAAAQTGYRRAADISGGLEEGFGWADLNIVGGVRQSAADAYLAVAPYRPDLTIVTDALVHRLHLRNGRCVGVEYSTGGEIVSVGCSGEVVLTAGSIGTAQLLMLSGIGPVGHLSRMGVKTVLNLPGVGANLHDHPIAYVVYGAARPVPAGANNHGEAHGLVRTRDGLDGPDLQMLFIDAPGHMPVGEVPALGQGYTIGISPMRPRSRGTVRLASTEPGALPVVDPNYLSDERDLTTMVTGLRLAREIGQAGAVAGWRGHEAQPGQGVTGDADLRAYVRRNLASYMHPVGTCRIGQDAQAVVDAELRVRGIAGLRVADASVLPSIPSANTVATVYAVAERAAELLRRQGRRGAGGAPSWQHTR</sequence>
<dbReference type="SUPFAM" id="SSF51905">
    <property type="entry name" value="FAD/NAD(P)-binding domain"/>
    <property type="match status" value="1"/>
</dbReference>
<dbReference type="SUPFAM" id="SSF54373">
    <property type="entry name" value="FAD-linked reductases, C-terminal domain"/>
    <property type="match status" value="1"/>
</dbReference>
<dbReference type="Pfam" id="PF00732">
    <property type="entry name" value="GMC_oxred_N"/>
    <property type="match status" value="1"/>
</dbReference>
<dbReference type="PANTHER" id="PTHR11552">
    <property type="entry name" value="GLUCOSE-METHANOL-CHOLINE GMC OXIDOREDUCTASE"/>
    <property type="match status" value="1"/>
</dbReference>
<feature type="binding site" evidence="5">
    <location>
        <position position="87"/>
    </location>
    <ligand>
        <name>FAD</name>
        <dbReference type="ChEBI" id="CHEBI:57692"/>
    </ligand>
</feature>
<comment type="caution">
    <text evidence="8">The sequence shown here is derived from an EMBL/GenBank/DDBJ whole genome shotgun (WGS) entry which is preliminary data.</text>
</comment>
<evidence type="ECO:0000313" key="9">
    <source>
        <dbReference type="Proteomes" id="UP000657574"/>
    </source>
</evidence>
<organism evidence="8 9">
    <name type="scientific">Streptomyces brasiliensis</name>
    <dbReference type="NCBI Taxonomy" id="1954"/>
    <lineage>
        <taxon>Bacteria</taxon>
        <taxon>Bacillati</taxon>
        <taxon>Actinomycetota</taxon>
        <taxon>Actinomycetes</taxon>
        <taxon>Kitasatosporales</taxon>
        <taxon>Streptomycetaceae</taxon>
        <taxon>Streptomyces</taxon>
    </lineage>
</organism>
<dbReference type="InterPro" id="IPR012132">
    <property type="entry name" value="GMC_OxRdtase"/>
</dbReference>
<evidence type="ECO:0000256" key="6">
    <source>
        <dbReference type="RuleBase" id="RU003968"/>
    </source>
</evidence>
<dbReference type="PROSITE" id="PS00623">
    <property type="entry name" value="GMC_OXRED_1"/>
    <property type="match status" value="1"/>
</dbReference>